<keyword evidence="13" id="KW-0439">Lignin degradation</keyword>
<evidence type="ECO:0000256" key="12">
    <source>
        <dbReference type="ARBA" id="ARBA00023008"/>
    </source>
</evidence>
<comment type="cofactor">
    <cofactor evidence="2">
        <name>Cu cation</name>
        <dbReference type="ChEBI" id="CHEBI:23378"/>
    </cofactor>
</comment>
<comment type="similarity">
    <text evidence="5">Belongs to the multicopper oxidase family.</text>
</comment>
<gene>
    <name evidence="18" type="ORF">NCGR_LOCUS39270</name>
</gene>
<dbReference type="InterPro" id="IPR033138">
    <property type="entry name" value="Cu_oxidase_CS"/>
</dbReference>
<dbReference type="InterPro" id="IPR045087">
    <property type="entry name" value="Cu-oxidase_fam"/>
</dbReference>
<dbReference type="GO" id="GO:0052716">
    <property type="term" value="F:hydroquinone:oxygen oxidoreductase activity"/>
    <property type="evidence" value="ECO:0007669"/>
    <property type="project" value="UniProtKB-EC"/>
</dbReference>
<comment type="function">
    <text evidence="3">Lignin degradation and detoxification of lignin-derived products.</text>
</comment>
<keyword evidence="14" id="KW-0732">Signal</keyword>
<evidence type="ECO:0000256" key="13">
    <source>
        <dbReference type="ARBA" id="ARBA00023185"/>
    </source>
</evidence>
<keyword evidence="9" id="KW-0479">Metal-binding</keyword>
<dbReference type="EMBL" id="CAJGYO010000010">
    <property type="protein sequence ID" value="CAD6255732.1"/>
    <property type="molecule type" value="Genomic_DNA"/>
</dbReference>
<dbReference type="Pfam" id="PF07732">
    <property type="entry name" value="Cu-oxidase_3"/>
    <property type="match status" value="1"/>
</dbReference>
<feature type="domain" description="Plastocyanin-like" evidence="16">
    <location>
        <begin position="437"/>
        <end position="551"/>
    </location>
</feature>
<accession>A0A811Q5A7</accession>
<keyword evidence="8" id="KW-0964">Secreted</keyword>
<dbReference type="OrthoDB" id="590181at2759"/>
<reference evidence="18" key="1">
    <citation type="submission" date="2020-10" db="EMBL/GenBank/DDBJ databases">
        <authorList>
            <person name="Han B."/>
            <person name="Lu T."/>
            <person name="Zhao Q."/>
            <person name="Huang X."/>
            <person name="Zhao Y."/>
        </authorList>
    </citation>
    <scope>NUCLEOTIDE SEQUENCE</scope>
</reference>
<feature type="signal peptide" evidence="14">
    <location>
        <begin position="1"/>
        <end position="38"/>
    </location>
</feature>
<dbReference type="InterPro" id="IPR002355">
    <property type="entry name" value="Cu_oxidase_Cu_BS"/>
</dbReference>
<organism evidence="18 19">
    <name type="scientific">Miscanthus lutarioriparius</name>
    <dbReference type="NCBI Taxonomy" id="422564"/>
    <lineage>
        <taxon>Eukaryota</taxon>
        <taxon>Viridiplantae</taxon>
        <taxon>Streptophyta</taxon>
        <taxon>Embryophyta</taxon>
        <taxon>Tracheophyta</taxon>
        <taxon>Spermatophyta</taxon>
        <taxon>Magnoliopsida</taxon>
        <taxon>Liliopsida</taxon>
        <taxon>Poales</taxon>
        <taxon>Poaceae</taxon>
        <taxon>PACMAD clade</taxon>
        <taxon>Panicoideae</taxon>
        <taxon>Andropogonodae</taxon>
        <taxon>Andropogoneae</taxon>
        <taxon>Saccharinae</taxon>
        <taxon>Miscanthus</taxon>
    </lineage>
</organism>
<dbReference type="Gene3D" id="2.60.40.420">
    <property type="entry name" value="Cupredoxins - blue copper proteins"/>
    <property type="match status" value="3"/>
</dbReference>
<dbReference type="Proteomes" id="UP000604825">
    <property type="component" value="Unassembled WGS sequence"/>
</dbReference>
<keyword evidence="11" id="KW-0560">Oxidoreductase</keyword>
<feature type="chain" id="PRO_5032568280" description="laccase" evidence="14">
    <location>
        <begin position="39"/>
        <end position="570"/>
    </location>
</feature>
<evidence type="ECO:0000256" key="10">
    <source>
        <dbReference type="ARBA" id="ARBA00022737"/>
    </source>
</evidence>
<dbReference type="SUPFAM" id="SSF49503">
    <property type="entry name" value="Cupredoxins"/>
    <property type="match status" value="3"/>
</dbReference>
<dbReference type="InterPro" id="IPR011706">
    <property type="entry name" value="Cu-oxidase_C"/>
</dbReference>
<dbReference type="CDD" id="cd13875">
    <property type="entry name" value="CuRO_2_LCC_plant"/>
    <property type="match status" value="1"/>
</dbReference>
<comment type="subcellular location">
    <subcellularLocation>
        <location evidence="4">Secreted</location>
        <location evidence="4">Extracellular space</location>
        <location evidence="4">Apoplast</location>
    </subcellularLocation>
</comment>
<dbReference type="InterPro" id="IPR001117">
    <property type="entry name" value="Cu-oxidase_2nd"/>
</dbReference>
<evidence type="ECO:0000256" key="3">
    <source>
        <dbReference type="ARBA" id="ARBA00002075"/>
    </source>
</evidence>
<keyword evidence="12" id="KW-0186">Copper</keyword>
<keyword evidence="10" id="KW-0677">Repeat</keyword>
<dbReference type="AlphaFoldDB" id="A0A811Q5A7"/>
<evidence type="ECO:0000256" key="1">
    <source>
        <dbReference type="ARBA" id="ARBA00000349"/>
    </source>
</evidence>
<evidence type="ECO:0000256" key="6">
    <source>
        <dbReference type="ARBA" id="ARBA00012297"/>
    </source>
</evidence>
<evidence type="ECO:0000259" key="17">
    <source>
        <dbReference type="Pfam" id="PF07732"/>
    </source>
</evidence>
<proteinExistence type="inferred from homology"/>
<evidence type="ECO:0000313" key="18">
    <source>
        <dbReference type="EMBL" id="CAD6255732.1"/>
    </source>
</evidence>
<dbReference type="InterPro" id="IPR034288">
    <property type="entry name" value="CuRO_1_LCC"/>
</dbReference>
<evidence type="ECO:0000256" key="8">
    <source>
        <dbReference type="ARBA" id="ARBA00022525"/>
    </source>
</evidence>
<evidence type="ECO:0000259" key="16">
    <source>
        <dbReference type="Pfam" id="PF07731"/>
    </source>
</evidence>
<sequence>MKPFRSSSSSLLSPMAAAVTVVAVSIILSATAVPPVAAATVEHTFVVSQVNMTHMCNEIPVTVVNGQLPGPTIEVTEGDTVIVHVVNKSPYNLTIHWHGVYQMRNCWNDGVPMVTQRPIRPNGNFTYQFDVAGQEGTLWWHAHDAFLRGAIYGALIIRPRNGAASYPFPKPHKEIPILIGEWWEKDLAAVDRNFSRGLYDEFSSGSTINGKLGDLFNCSGVFEDGYVLDVEPGKTYLLRIINAALFSEYFIKIAGHKFTVVAADANYVTPYTTDVIVIAPGETMDALVVADAAPGRYYIAAQPIQAPPPDTQTPEFATRGTLQYTGGVTNSSRADVVAPEMPHEHDTIKSFYFHGNLTGLRHRQRAGAGARRRASLRHARAGLHMPARPQVVQERDEPKSNQVIANMNNVSFHDATATPILEAHYYRRGGNGVMRLEPTSRATVVRRFRHGDVVDIVFQSTAMLQGDSNPMHLHGHDMFVLAQGIGNYDAATDEAKFNLVNPARKNTVLVPNLGWAAIRFVADNPGAWFIHCHFEFHLAMGMAAVFVVEDGSTPNTSLPPPPPGFMEGSP</sequence>
<dbReference type="InterPro" id="IPR034285">
    <property type="entry name" value="CuRO_2_LCC"/>
</dbReference>
<dbReference type="PANTHER" id="PTHR11709:SF343">
    <property type="entry name" value="LACCASE-15"/>
    <property type="match status" value="1"/>
</dbReference>
<evidence type="ECO:0000256" key="2">
    <source>
        <dbReference type="ARBA" id="ARBA00001935"/>
    </source>
</evidence>
<dbReference type="PROSITE" id="PS00080">
    <property type="entry name" value="MULTICOPPER_OXIDASE2"/>
    <property type="match status" value="1"/>
</dbReference>
<dbReference type="InterPro" id="IPR011707">
    <property type="entry name" value="Cu-oxidase-like_N"/>
</dbReference>
<dbReference type="InterPro" id="IPR008972">
    <property type="entry name" value="Cupredoxin"/>
</dbReference>
<name>A0A811Q5A7_9POAL</name>
<evidence type="ECO:0000256" key="4">
    <source>
        <dbReference type="ARBA" id="ARBA00004271"/>
    </source>
</evidence>
<evidence type="ECO:0000256" key="14">
    <source>
        <dbReference type="SAM" id="SignalP"/>
    </source>
</evidence>
<comment type="caution">
    <text evidence="18">The sequence shown here is derived from an EMBL/GenBank/DDBJ whole genome shotgun (WGS) entry which is preliminary data.</text>
</comment>
<evidence type="ECO:0000259" key="15">
    <source>
        <dbReference type="Pfam" id="PF00394"/>
    </source>
</evidence>
<dbReference type="Pfam" id="PF00394">
    <property type="entry name" value="Cu-oxidase"/>
    <property type="match status" value="1"/>
</dbReference>
<feature type="domain" description="Plastocyanin-like" evidence="17">
    <location>
        <begin position="48"/>
        <end position="161"/>
    </location>
</feature>
<evidence type="ECO:0000256" key="5">
    <source>
        <dbReference type="ARBA" id="ARBA00010609"/>
    </source>
</evidence>
<dbReference type="CDD" id="cd13849">
    <property type="entry name" value="CuRO_1_LCC_plant"/>
    <property type="match status" value="1"/>
</dbReference>
<evidence type="ECO:0000256" key="9">
    <source>
        <dbReference type="ARBA" id="ARBA00022723"/>
    </source>
</evidence>
<evidence type="ECO:0000313" key="19">
    <source>
        <dbReference type="Proteomes" id="UP000604825"/>
    </source>
</evidence>
<dbReference type="EC" id="1.10.3.2" evidence="6"/>
<keyword evidence="7" id="KW-0052">Apoplast</keyword>
<evidence type="ECO:0000256" key="7">
    <source>
        <dbReference type="ARBA" id="ARBA00022523"/>
    </source>
</evidence>
<dbReference type="PANTHER" id="PTHR11709">
    <property type="entry name" value="MULTI-COPPER OXIDASE"/>
    <property type="match status" value="1"/>
</dbReference>
<comment type="catalytic activity">
    <reaction evidence="1">
        <text>4 hydroquinone + O2 = 4 benzosemiquinone + 2 H2O</text>
        <dbReference type="Rhea" id="RHEA:11276"/>
        <dbReference type="ChEBI" id="CHEBI:15377"/>
        <dbReference type="ChEBI" id="CHEBI:15379"/>
        <dbReference type="ChEBI" id="CHEBI:17594"/>
        <dbReference type="ChEBI" id="CHEBI:17977"/>
        <dbReference type="EC" id="1.10.3.2"/>
    </reaction>
</comment>
<feature type="domain" description="Plastocyanin-like" evidence="15">
    <location>
        <begin position="174"/>
        <end position="305"/>
    </location>
</feature>
<keyword evidence="19" id="KW-1185">Reference proteome</keyword>
<protein>
    <recommendedName>
        <fullName evidence="6">laccase</fullName>
        <ecNumber evidence="6">1.10.3.2</ecNumber>
    </recommendedName>
</protein>
<dbReference type="GO" id="GO:0046274">
    <property type="term" value="P:lignin catabolic process"/>
    <property type="evidence" value="ECO:0007669"/>
    <property type="project" value="UniProtKB-KW"/>
</dbReference>
<evidence type="ECO:0000256" key="11">
    <source>
        <dbReference type="ARBA" id="ARBA00023002"/>
    </source>
</evidence>
<dbReference type="GO" id="GO:0048046">
    <property type="term" value="C:apoplast"/>
    <property type="evidence" value="ECO:0007669"/>
    <property type="project" value="UniProtKB-SubCell"/>
</dbReference>
<dbReference type="GO" id="GO:0005507">
    <property type="term" value="F:copper ion binding"/>
    <property type="evidence" value="ECO:0007669"/>
    <property type="project" value="InterPro"/>
</dbReference>
<dbReference type="PROSITE" id="PS00079">
    <property type="entry name" value="MULTICOPPER_OXIDASE1"/>
    <property type="match status" value="1"/>
</dbReference>
<dbReference type="Pfam" id="PF07731">
    <property type="entry name" value="Cu-oxidase_2"/>
    <property type="match status" value="1"/>
</dbReference>